<evidence type="ECO:0000256" key="11">
    <source>
        <dbReference type="HAMAP-Rule" id="MF_01603"/>
    </source>
</evidence>
<comment type="function">
    <text evidence="1 11">Catalyzes the phosphorylation of D-glycero-D-manno-heptose 7-phosphate at the C-1 position to selectively form D-glycero-beta-D-manno-heptose-1,7-bisphosphate.</text>
</comment>
<dbReference type="NCBIfam" id="TIGR00125">
    <property type="entry name" value="cyt_tran_rel"/>
    <property type="match status" value="1"/>
</dbReference>
<evidence type="ECO:0000256" key="10">
    <source>
        <dbReference type="ARBA" id="ARBA00047428"/>
    </source>
</evidence>
<keyword evidence="15" id="KW-1185">Reference proteome</keyword>
<dbReference type="InterPro" id="IPR011914">
    <property type="entry name" value="RfaE_dom_II"/>
</dbReference>
<evidence type="ECO:0000256" key="5">
    <source>
        <dbReference type="ARBA" id="ARBA00022741"/>
    </source>
</evidence>
<dbReference type="OrthoDB" id="9802794at2"/>
<feature type="binding site" evidence="11">
    <location>
        <begin position="210"/>
        <end position="213"/>
    </location>
    <ligand>
        <name>ATP</name>
        <dbReference type="ChEBI" id="CHEBI:30616"/>
    </ligand>
</feature>
<dbReference type="CDD" id="cd01172">
    <property type="entry name" value="RfaE_like"/>
    <property type="match status" value="1"/>
</dbReference>
<comment type="similarity">
    <text evidence="11">In the N-terminal section; belongs to the carbohydrate kinase PfkB family.</text>
</comment>
<dbReference type="Gene3D" id="3.40.1190.20">
    <property type="match status" value="1"/>
</dbReference>
<comment type="catalytic activity">
    <reaction evidence="11">
        <text>D-glycero-beta-D-manno-heptose 7-phosphate + ATP = D-glycero-beta-D-manno-heptose 1,7-bisphosphate + ADP + H(+)</text>
        <dbReference type="Rhea" id="RHEA:27473"/>
        <dbReference type="ChEBI" id="CHEBI:15378"/>
        <dbReference type="ChEBI" id="CHEBI:30616"/>
        <dbReference type="ChEBI" id="CHEBI:60204"/>
        <dbReference type="ChEBI" id="CHEBI:60208"/>
        <dbReference type="ChEBI" id="CHEBI:456216"/>
        <dbReference type="EC" id="2.7.1.167"/>
    </reaction>
</comment>
<comment type="pathway">
    <text evidence="11">Nucleotide-sugar biosynthesis; ADP-L-glycero-beta-D-manno-heptose biosynthesis; ADP-L-glycero-beta-D-manno-heptose from D-glycero-beta-D-manno-heptose 7-phosphate: step 3/4.</text>
</comment>
<gene>
    <name evidence="11" type="primary">hldE</name>
    <name evidence="14" type="ordered locus">Plabr_1591</name>
</gene>
<evidence type="ECO:0000256" key="4">
    <source>
        <dbReference type="ARBA" id="ARBA00022695"/>
    </source>
</evidence>
<comment type="function">
    <text evidence="2 11">Catalyzes the ADP transfer from ATP to D-glycero-beta-D-manno-heptose 1-phosphate, yielding ADP-D-glycero-beta-D-manno-heptose.</text>
</comment>
<dbReference type="EC" id="2.7.1.167" evidence="11"/>
<dbReference type="Pfam" id="PF00294">
    <property type="entry name" value="PfkB"/>
    <property type="match status" value="1"/>
</dbReference>
<comment type="similarity">
    <text evidence="11">In the C-terminal section; belongs to the cytidylyltransferase family.</text>
</comment>
<feature type="region of interest" description="Cytidylyltransferase" evidence="11">
    <location>
        <begin position="361"/>
        <end position="510"/>
    </location>
</feature>
<dbReference type="InterPro" id="IPR011611">
    <property type="entry name" value="PfkB_dom"/>
</dbReference>
<accession>F0SSD1</accession>
<dbReference type="GO" id="GO:0097171">
    <property type="term" value="P:ADP-L-glycero-beta-D-manno-heptose biosynthetic process"/>
    <property type="evidence" value="ECO:0007669"/>
    <property type="project" value="UniProtKB-UniPathway"/>
</dbReference>
<dbReference type="eggNOG" id="COG0615">
    <property type="taxonomic scope" value="Bacteria"/>
</dbReference>
<dbReference type="KEGG" id="pbs:Plabr_1591"/>
<keyword evidence="4 11" id="KW-0548">Nucleotidyltransferase</keyword>
<dbReference type="InterPro" id="IPR023030">
    <property type="entry name" value="Bifunc_HldE"/>
</dbReference>
<dbReference type="NCBIfam" id="TIGR02199">
    <property type="entry name" value="rfaE_dom_II"/>
    <property type="match status" value="1"/>
</dbReference>
<dbReference type="UniPathway" id="UPA00356">
    <property type="reaction ID" value="UER00437"/>
</dbReference>
<dbReference type="GO" id="GO:0033786">
    <property type="term" value="F:heptose-1-phosphate adenylyltransferase activity"/>
    <property type="evidence" value="ECO:0007669"/>
    <property type="project" value="UniProtKB-UniRule"/>
</dbReference>
<dbReference type="HOGENOM" id="CLU_021150_2_1_0"/>
<evidence type="ECO:0000259" key="12">
    <source>
        <dbReference type="Pfam" id="PF00294"/>
    </source>
</evidence>
<feature type="active site" evidence="11">
    <location>
        <position position="280"/>
    </location>
</feature>
<reference evidence="15" key="1">
    <citation type="submission" date="2011-02" db="EMBL/GenBank/DDBJ databases">
        <title>The complete genome of Planctomyces brasiliensis DSM 5305.</title>
        <authorList>
            <person name="Lucas S."/>
            <person name="Copeland A."/>
            <person name="Lapidus A."/>
            <person name="Bruce D."/>
            <person name="Goodwin L."/>
            <person name="Pitluck S."/>
            <person name="Kyrpides N."/>
            <person name="Mavromatis K."/>
            <person name="Pagani I."/>
            <person name="Ivanova N."/>
            <person name="Ovchinnikova G."/>
            <person name="Lu M."/>
            <person name="Detter J.C."/>
            <person name="Han C."/>
            <person name="Land M."/>
            <person name="Hauser L."/>
            <person name="Markowitz V."/>
            <person name="Cheng J.-F."/>
            <person name="Hugenholtz P."/>
            <person name="Woyke T."/>
            <person name="Wu D."/>
            <person name="Tindall B."/>
            <person name="Pomrenke H.G."/>
            <person name="Brambilla E."/>
            <person name="Klenk H.-P."/>
            <person name="Eisen J.A."/>
        </authorList>
    </citation>
    <scope>NUCLEOTIDE SEQUENCE [LARGE SCALE GENOMIC DNA]</scope>
    <source>
        <strain evidence="15">ATCC 49424 / DSM 5305 / JCM 21570 / NBRC 103401 / IFAM 1448</strain>
    </source>
</reference>
<feature type="domain" description="Carbohydrate kinase PfkB" evidence="12">
    <location>
        <begin position="16"/>
        <end position="316"/>
    </location>
</feature>
<evidence type="ECO:0000313" key="15">
    <source>
        <dbReference type="Proteomes" id="UP000006860"/>
    </source>
</evidence>
<dbReference type="GO" id="GO:0033785">
    <property type="term" value="F:heptose 7-phosphate kinase activity"/>
    <property type="evidence" value="ECO:0007669"/>
    <property type="project" value="UniProtKB-UniRule"/>
</dbReference>
<evidence type="ECO:0000256" key="2">
    <source>
        <dbReference type="ARBA" id="ARBA00003753"/>
    </source>
</evidence>
<organism evidence="14 15">
    <name type="scientific">Rubinisphaera brasiliensis (strain ATCC 49424 / DSM 5305 / JCM 21570 / IAM 15109 / NBRC 103401 / IFAM 1448)</name>
    <name type="common">Planctomyces brasiliensis</name>
    <dbReference type="NCBI Taxonomy" id="756272"/>
    <lineage>
        <taxon>Bacteria</taxon>
        <taxon>Pseudomonadati</taxon>
        <taxon>Planctomycetota</taxon>
        <taxon>Planctomycetia</taxon>
        <taxon>Planctomycetales</taxon>
        <taxon>Planctomycetaceae</taxon>
        <taxon>Rubinisphaera</taxon>
    </lineage>
</organism>
<keyword evidence="7 11" id="KW-0067">ATP-binding</keyword>
<keyword evidence="6 11" id="KW-0418">Kinase</keyword>
<evidence type="ECO:0000256" key="7">
    <source>
        <dbReference type="ARBA" id="ARBA00022840"/>
    </source>
</evidence>
<dbReference type="SUPFAM" id="SSF52374">
    <property type="entry name" value="Nucleotidylyl transferase"/>
    <property type="match status" value="1"/>
</dbReference>
<dbReference type="PANTHER" id="PTHR46969:SF1">
    <property type="entry name" value="BIFUNCTIONAL PROTEIN HLDE"/>
    <property type="match status" value="1"/>
</dbReference>
<evidence type="ECO:0000259" key="13">
    <source>
        <dbReference type="Pfam" id="PF01467"/>
    </source>
</evidence>
<evidence type="ECO:0000256" key="6">
    <source>
        <dbReference type="ARBA" id="ARBA00022777"/>
    </source>
</evidence>
<dbReference type="GO" id="GO:0005524">
    <property type="term" value="F:ATP binding"/>
    <property type="evidence" value="ECO:0007669"/>
    <property type="project" value="UniProtKB-UniRule"/>
</dbReference>
<dbReference type="GO" id="GO:0005829">
    <property type="term" value="C:cytosol"/>
    <property type="evidence" value="ECO:0007669"/>
    <property type="project" value="TreeGrafter"/>
</dbReference>
<evidence type="ECO:0000313" key="14">
    <source>
        <dbReference type="EMBL" id="ADY59202.1"/>
    </source>
</evidence>
<evidence type="ECO:0000256" key="3">
    <source>
        <dbReference type="ARBA" id="ARBA00022679"/>
    </source>
</evidence>
<dbReference type="EC" id="2.7.7.70" evidence="11"/>
<dbReference type="InterPro" id="IPR014729">
    <property type="entry name" value="Rossmann-like_a/b/a_fold"/>
</dbReference>
<dbReference type="HAMAP" id="MF_01603">
    <property type="entry name" value="HldE"/>
    <property type="match status" value="1"/>
</dbReference>
<evidence type="ECO:0000256" key="9">
    <source>
        <dbReference type="ARBA" id="ARBA00023277"/>
    </source>
</evidence>
<dbReference type="eggNOG" id="COG2870">
    <property type="taxonomic scope" value="Bacteria"/>
</dbReference>
<dbReference type="STRING" id="756272.Plabr_1591"/>
<name>F0SSD1_RUBBR</name>
<feature type="domain" description="Cytidyltransferase-like" evidence="13">
    <location>
        <begin position="361"/>
        <end position="485"/>
    </location>
</feature>
<sequence length="510" mass="55710">MSYHLIDLVQSLGTPRILVLGDLILDRYLWGNAERISQEAPVILLREEQQEIRLGGAANVANMLRGLQAEVTMAGVIGRDRDGEDVIQELTAKGVDCSGVLTDHTRPTTVKQRMIGHAQHRHPHQMLRIDRESREPLDALYSTQLLDRIISQIRQHDALLISDYAKGVCTPEVLRRVIEVARDADVPVIVDPAPTDDYSIYSGATAMTPNRTETGKATGRTLKNYNDAYAAGQQLVDQLGLDRIFVTLDKDGVAVVRNDGSREAFPTRQREVYDITGAGDMVLATIGLGAAARWNDCDLARMANVSGGLEVEQVGVVCLSRDELVADLLLERNADDQKTSSTLSVARHLQARKQLGQKIVLTNGCFDVLHIGHVSYLKQAAALGDCLVVAINSDDSVRRLGKAADRPIFPAEQRAEMLASLECVDYVVVFDEDTPHQVLTELRPDVLVKGGTYSPEQIVGREIVLSYGGEVKALGETPGVSTTTILAQLRGESPTIPMPTEETNITRKAG</sequence>
<dbReference type="Pfam" id="PF01467">
    <property type="entry name" value="CTP_transf_like"/>
    <property type="match status" value="1"/>
</dbReference>
<keyword evidence="9 11" id="KW-0119">Carbohydrate metabolism</keyword>
<dbReference type="InterPro" id="IPR029056">
    <property type="entry name" value="Ribokinase-like"/>
</dbReference>
<dbReference type="SUPFAM" id="SSF53613">
    <property type="entry name" value="Ribokinase-like"/>
    <property type="match status" value="1"/>
</dbReference>
<comment type="subunit">
    <text evidence="11">Homodimer.</text>
</comment>
<dbReference type="RefSeq" id="WP_013627929.1">
    <property type="nucleotide sequence ID" value="NC_015174.1"/>
</dbReference>
<protein>
    <recommendedName>
        <fullName evidence="11">Bifunctional protein HldE</fullName>
    </recommendedName>
    <domain>
        <recommendedName>
            <fullName evidence="11">D-beta-D-heptose 7-phosphate kinase</fullName>
            <ecNumber evidence="11">2.7.1.167</ecNumber>
        </recommendedName>
        <alternativeName>
            <fullName evidence="11">D-beta-D-heptose 7-phosphotransferase</fullName>
        </alternativeName>
        <alternativeName>
            <fullName evidence="11">D-glycero-beta-D-manno-heptose-7-phosphate kinase</fullName>
        </alternativeName>
    </domain>
    <domain>
        <recommendedName>
            <fullName evidence="11">D-beta-D-heptose 1-phosphate adenylyltransferase</fullName>
            <ecNumber evidence="11">2.7.7.70</ecNumber>
        </recommendedName>
        <alternativeName>
            <fullName evidence="11">D-glycero-beta-D-manno-heptose 1-phosphate adenylyltransferase</fullName>
        </alternativeName>
    </domain>
</protein>
<feature type="region of interest" description="Ribokinase" evidence="11">
    <location>
        <begin position="1"/>
        <end position="330"/>
    </location>
</feature>
<dbReference type="InterPro" id="IPR004821">
    <property type="entry name" value="Cyt_trans-like"/>
</dbReference>
<dbReference type="InterPro" id="IPR011913">
    <property type="entry name" value="RfaE_dom_I"/>
</dbReference>
<keyword evidence="8 11" id="KW-0511">Multifunctional enzyme</keyword>
<dbReference type="GO" id="GO:0016773">
    <property type="term" value="F:phosphotransferase activity, alcohol group as acceptor"/>
    <property type="evidence" value="ECO:0007669"/>
    <property type="project" value="InterPro"/>
</dbReference>
<comment type="catalytic activity">
    <reaction evidence="10 11">
        <text>D-glycero-beta-D-manno-heptose 1-phosphate + ATP + H(+) = ADP-D-glycero-beta-D-manno-heptose + diphosphate</text>
        <dbReference type="Rhea" id="RHEA:27465"/>
        <dbReference type="ChEBI" id="CHEBI:15378"/>
        <dbReference type="ChEBI" id="CHEBI:30616"/>
        <dbReference type="ChEBI" id="CHEBI:33019"/>
        <dbReference type="ChEBI" id="CHEBI:59967"/>
        <dbReference type="ChEBI" id="CHEBI:61593"/>
        <dbReference type="EC" id="2.7.7.70"/>
    </reaction>
</comment>
<dbReference type="EMBL" id="CP002546">
    <property type="protein sequence ID" value="ADY59202.1"/>
    <property type="molecule type" value="Genomic_DNA"/>
</dbReference>
<dbReference type="Gene3D" id="3.40.50.620">
    <property type="entry name" value="HUPs"/>
    <property type="match status" value="1"/>
</dbReference>
<proteinExistence type="inferred from homology"/>
<keyword evidence="3 11" id="KW-0808">Transferase</keyword>
<dbReference type="AlphaFoldDB" id="F0SSD1"/>
<dbReference type="Proteomes" id="UP000006860">
    <property type="component" value="Chromosome"/>
</dbReference>
<evidence type="ECO:0000256" key="1">
    <source>
        <dbReference type="ARBA" id="ARBA00002319"/>
    </source>
</evidence>
<keyword evidence="5 11" id="KW-0547">Nucleotide-binding</keyword>
<dbReference type="PANTHER" id="PTHR46969">
    <property type="entry name" value="BIFUNCTIONAL PROTEIN HLDE"/>
    <property type="match status" value="1"/>
</dbReference>
<evidence type="ECO:0000256" key="8">
    <source>
        <dbReference type="ARBA" id="ARBA00023268"/>
    </source>
</evidence>
<comment type="pathway">
    <text evidence="11">Nucleotide-sugar biosynthesis; ADP-L-glycero-beta-D-manno-heptose biosynthesis; ADP-L-glycero-beta-D-manno-heptose from D-glycero-beta-D-manno-heptose 7-phosphate: step 1/4.</text>
</comment>